<accession>A0A9X3NA81</accession>
<gene>
    <name evidence="1" type="ORF">OJ997_20370</name>
</gene>
<sequence>MDRAPAELLSPDRAAAEGAALGQLACELPDGGLLITASRLVEFGARAAILLAPGLFRLDLTPQEETLGLYPRVLCGWEVDWRAAEESWDGYRDASGPAPIELHGTFGDQLTVWIHVLSFTERDALATHFVAKAEIRPVATAP</sequence>
<dbReference type="AlphaFoldDB" id="A0A9X3NA81"/>
<comment type="caution">
    <text evidence="1">The sequence shown here is derived from an EMBL/GenBank/DDBJ whole genome shotgun (WGS) entry which is preliminary data.</text>
</comment>
<evidence type="ECO:0000313" key="1">
    <source>
        <dbReference type="EMBL" id="MDA0182678.1"/>
    </source>
</evidence>
<reference evidence="1" key="1">
    <citation type="submission" date="2022-10" db="EMBL/GenBank/DDBJ databases">
        <title>The WGS of Solirubrobacter phytolaccae KCTC 29190.</title>
        <authorList>
            <person name="Jiang Z."/>
        </authorList>
    </citation>
    <scope>NUCLEOTIDE SEQUENCE</scope>
    <source>
        <strain evidence="1">KCTC 29190</strain>
    </source>
</reference>
<proteinExistence type="predicted"/>
<dbReference type="RefSeq" id="WP_270027054.1">
    <property type="nucleotide sequence ID" value="NZ_JAPDDP010000039.1"/>
</dbReference>
<dbReference type="Proteomes" id="UP001147653">
    <property type="component" value="Unassembled WGS sequence"/>
</dbReference>
<dbReference type="EMBL" id="JAPDDP010000039">
    <property type="protein sequence ID" value="MDA0182678.1"/>
    <property type="molecule type" value="Genomic_DNA"/>
</dbReference>
<name>A0A9X3NA81_9ACTN</name>
<keyword evidence="2" id="KW-1185">Reference proteome</keyword>
<protein>
    <submittedName>
        <fullName evidence="1">Uncharacterized protein</fullName>
    </submittedName>
</protein>
<organism evidence="1 2">
    <name type="scientific">Solirubrobacter phytolaccae</name>
    <dbReference type="NCBI Taxonomy" id="1404360"/>
    <lineage>
        <taxon>Bacteria</taxon>
        <taxon>Bacillati</taxon>
        <taxon>Actinomycetota</taxon>
        <taxon>Thermoleophilia</taxon>
        <taxon>Solirubrobacterales</taxon>
        <taxon>Solirubrobacteraceae</taxon>
        <taxon>Solirubrobacter</taxon>
    </lineage>
</organism>
<evidence type="ECO:0000313" key="2">
    <source>
        <dbReference type="Proteomes" id="UP001147653"/>
    </source>
</evidence>